<evidence type="ECO:0000313" key="2">
    <source>
        <dbReference type="EMBL" id="ADH62619.1"/>
    </source>
</evidence>
<keyword evidence="3" id="KW-1185">Reference proteome</keyword>
<reference evidence="2 3" key="1">
    <citation type="journal article" date="2010" name="Stand. Genomic Sci.">
        <title>Complete genome sequence of Meiothermus silvanus type strain (VI-R2).</title>
        <authorList>
            <person name="Sikorski J."/>
            <person name="Tindall B.J."/>
            <person name="Lowry S."/>
            <person name="Lucas S."/>
            <person name="Nolan M."/>
            <person name="Copeland A."/>
            <person name="Glavina Del Rio T."/>
            <person name="Tice H."/>
            <person name="Cheng J.F."/>
            <person name="Han C."/>
            <person name="Pitluck S."/>
            <person name="Liolios K."/>
            <person name="Ivanova N."/>
            <person name="Mavromatis K."/>
            <person name="Mikhailova N."/>
            <person name="Pati A."/>
            <person name="Goodwin L."/>
            <person name="Chen A."/>
            <person name="Palaniappan K."/>
            <person name="Land M."/>
            <person name="Hauser L."/>
            <person name="Chang Y.J."/>
            <person name="Jeffries C.D."/>
            <person name="Rohde M."/>
            <person name="Goker M."/>
            <person name="Woyke T."/>
            <person name="Bristow J."/>
            <person name="Eisen J.A."/>
            <person name="Markowitz V."/>
            <person name="Hugenholtz P."/>
            <person name="Kyrpides N.C."/>
            <person name="Klenk H.P."/>
            <person name="Lapidus A."/>
        </authorList>
    </citation>
    <scope>NUCLEOTIDE SEQUENCE [LARGE SCALE GENOMIC DNA]</scope>
    <source>
        <strain evidence="3">ATCC 700542 / DSM 9946 / VI-R2</strain>
    </source>
</reference>
<dbReference type="eggNOG" id="COG4423">
    <property type="taxonomic scope" value="Bacteria"/>
</dbReference>
<dbReference type="InterPro" id="IPR011660">
    <property type="entry name" value="VapB-like"/>
</dbReference>
<organism evidence="2 3">
    <name type="scientific">Allomeiothermus silvanus (strain ATCC 700542 / DSM 9946 / NBRC 106475 / NCIMB 13440 / VI-R2)</name>
    <name type="common">Thermus silvanus</name>
    <dbReference type="NCBI Taxonomy" id="526227"/>
    <lineage>
        <taxon>Bacteria</taxon>
        <taxon>Thermotogati</taxon>
        <taxon>Deinococcota</taxon>
        <taxon>Deinococci</taxon>
        <taxon>Thermales</taxon>
        <taxon>Thermaceae</taxon>
        <taxon>Allomeiothermus</taxon>
    </lineage>
</organism>
<feature type="region of interest" description="Disordered" evidence="1">
    <location>
        <begin position="62"/>
        <end position="84"/>
    </location>
</feature>
<accession>D7BB59</accession>
<evidence type="ECO:0000256" key="1">
    <source>
        <dbReference type="SAM" id="MobiDB-lite"/>
    </source>
</evidence>
<gene>
    <name evidence="2" type="ordered locus">Mesil_0704</name>
</gene>
<dbReference type="AlphaFoldDB" id="D7BB59"/>
<dbReference type="OrthoDB" id="27145at2"/>
<evidence type="ECO:0000313" key="3">
    <source>
        <dbReference type="Proteomes" id="UP000001916"/>
    </source>
</evidence>
<name>D7BB59_ALLS1</name>
<dbReference type="HOGENOM" id="CLU_165457_4_0_0"/>
<sequence length="84" mass="9526">MALTVKNLEVECLAEEVACLAGETKTEAIRKALLERKARLARPERPRSEVIEEFLRDMQDLLPKGRRPTKGEEEEILGFGPEGY</sequence>
<dbReference type="KEGG" id="msv:Mesil_0704"/>
<protein>
    <submittedName>
        <fullName evidence="2">Rv0623 family protein transcription factor</fullName>
    </submittedName>
</protein>
<dbReference type="Pfam" id="PF07704">
    <property type="entry name" value="PSK_trans_fac"/>
    <property type="match status" value="1"/>
</dbReference>
<dbReference type="RefSeq" id="WP_013157208.1">
    <property type="nucleotide sequence ID" value="NC_014212.1"/>
</dbReference>
<dbReference type="Proteomes" id="UP000001916">
    <property type="component" value="Chromosome"/>
</dbReference>
<dbReference type="EMBL" id="CP002042">
    <property type="protein sequence ID" value="ADH62619.1"/>
    <property type="molecule type" value="Genomic_DNA"/>
</dbReference>
<proteinExistence type="predicted"/>
<dbReference type="STRING" id="526227.Mesil_0704"/>